<dbReference type="Pfam" id="PF04116">
    <property type="entry name" value="FA_hydroxylase"/>
    <property type="match status" value="1"/>
</dbReference>
<dbReference type="InterPro" id="IPR051689">
    <property type="entry name" value="Sterol_desaturase/TMEM195"/>
</dbReference>
<evidence type="ECO:0000256" key="1">
    <source>
        <dbReference type="ARBA" id="ARBA00004127"/>
    </source>
</evidence>
<comment type="caution">
    <text evidence="10">The sequence shown here is derived from an EMBL/GenBank/DDBJ whole genome shotgun (WGS) entry which is preliminary data.</text>
</comment>
<comment type="subcellular location">
    <subcellularLocation>
        <location evidence="1">Endomembrane system</location>
        <topology evidence="1">Multi-pass membrane protein</topology>
    </subcellularLocation>
</comment>
<dbReference type="InterPro" id="IPR006694">
    <property type="entry name" value="Fatty_acid_hydroxylase"/>
</dbReference>
<feature type="transmembrane region" description="Helical" evidence="8">
    <location>
        <begin position="470"/>
        <end position="488"/>
    </location>
</feature>
<evidence type="ECO:0000256" key="4">
    <source>
        <dbReference type="ARBA" id="ARBA00022989"/>
    </source>
</evidence>
<feature type="transmembrane region" description="Helical" evidence="8">
    <location>
        <begin position="45"/>
        <end position="67"/>
    </location>
</feature>
<evidence type="ECO:0000256" key="5">
    <source>
        <dbReference type="ARBA" id="ARBA00023002"/>
    </source>
</evidence>
<keyword evidence="7 8" id="KW-0472">Membrane</keyword>
<name>A0ABU3KKM5_9BURK</name>
<protein>
    <submittedName>
        <fullName evidence="10">Lysoplasmalogenase family protein</fullName>
    </submittedName>
</protein>
<feature type="transmembrane region" description="Helical" evidence="8">
    <location>
        <begin position="494"/>
        <end position="514"/>
    </location>
</feature>
<proteinExistence type="inferred from homology"/>
<feature type="transmembrane region" description="Helical" evidence="8">
    <location>
        <begin position="142"/>
        <end position="168"/>
    </location>
</feature>
<dbReference type="RefSeq" id="WP_313874063.1">
    <property type="nucleotide sequence ID" value="NZ_JAVBIK010000001.1"/>
</dbReference>
<keyword evidence="6" id="KW-0443">Lipid metabolism</keyword>
<feature type="transmembrane region" description="Helical" evidence="8">
    <location>
        <begin position="439"/>
        <end position="458"/>
    </location>
</feature>
<dbReference type="PANTHER" id="PTHR21624:SF1">
    <property type="entry name" value="ALKYLGLYCEROL MONOOXYGENASE"/>
    <property type="match status" value="1"/>
</dbReference>
<accession>A0ABU3KKM5</accession>
<keyword evidence="3 8" id="KW-0812">Transmembrane</keyword>
<evidence type="ECO:0000313" key="10">
    <source>
        <dbReference type="EMBL" id="MDT7518292.1"/>
    </source>
</evidence>
<feature type="transmembrane region" description="Helical" evidence="8">
    <location>
        <begin position="386"/>
        <end position="404"/>
    </location>
</feature>
<feature type="domain" description="Fatty acid hydroxylase" evidence="9">
    <location>
        <begin position="88"/>
        <end position="221"/>
    </location>
</feature>
<reference evidence="10 11" key="1">
    <citation type="submission" date="2023-08" db="EMBL/GenBank/DDBJ databases">
        <title>Rhodoferax potami sp. nov. and Rhodoferax mekongensis sp. nov., isolated from the Mekong River in Thailand.</title>
        <authorList>
            <person name="Kitikhun S."/>
            <person name="Charoenyingcharoen P."/>
            <person name="Siriarchawattana P."/>
            <person name="Likhitrattanapisal S."/>
            <person name="Nilsakha T."/>
            <person name="Chanpet A."/>
            <person name="Rattanawaree P."/>
            <person name="Ingsriswang S."/>
        </authorList>
    </citation>
    <scope>NUCLEOTIDE SEQUENCE [LARGE SCALE GENOMIC DNA]</scope>
    <source>
        <strain evidence="10 11">TBRC 17660</strain>
    </source>
</reference>
<feature type="transmembrane region" description="Helical" evidence="8">
    <location>
        <begin position="333"/>
        <end position="351"/>
    </location>
</feature>
<dbReference type="EMBL" id="JAVBIK010000001">
    <property type="protein sequence ID" value="MDT7518292.1"/>
    <property type="molecule type" value="Genomic_DNA"/>
</dbReference>
<organism evidence="10 11">
    <name type="scientific">Rhodoferax potami</name>
    <dbReference type="NCBI Taxonomy" id="3068338"/>
    <lineage>
        <taxon>Bacteria</taxon>
        <taxon>Pseudomonadati</taxon>
        <taxon>Pseudomonadota</taxon>
        <taxon>Betaproteobacteria</taxon>
        <taxon>Burkholderiales</taxon>
        <taxon>Comamonadaceae</taxon>
        <taxon>Rhodoferax</taxon>
    </lineage>
</organism>
<dbReference type="InterPro" id="IPR012506">
    <property type="entry name" value="TMEM86B-like"/>
</dbReference>
<evidence type="ECO:0000259" key="9">
    <source>
        <dbReference type="Pfam" id="PF04116"/>
    </source>
</evidence>
<feature type="transmembrane region" description="Helical" evidence="8">
    <location>
        <begin position="308"/>
        <end position="327"/>
    </location>
</feature>
<keyword evidence="5" id="KW-0560">Oxidoreductase</keyword>
<keyword evidence="4 8" id="KW-1133">Transmembrane helix</keyword>
<evidence type="ECO:0000256" key="2">
    <source>
        <dbReference type="ARBA" id="ARBA00007375"/>
    </source>
</evidence>
<keyword evidence="11" id="KW-1185">Reference proteome</keyword>
<dbReference type="Proteomes" id="UP001321700">
    <property type="component" value="Unassembled WGS sequence"/>
</dbReference>
<gene>
    <name evidence="10" type="ORF">RAE19_06025</name>
</gene>
<feature type="transmembrane region" description="Helical" evidence="8">
    <location>
        <begin position="526"/>
        <end position="544"/>
    </location>
</feature>
<sequence>MSKIIVFATPVFFLLIALEFAWSRRANARVPGSRAYRLNDAINSISLGILSQVAGVLSKVLTVGIYAAVFNAVALYPDLAFWSTWYGVVLALVFYDFCYYWLHRAGHVVALFWAAHVVHHQSQHYNLSTALRQTSSGALFGWVFYLPMAIAGVPPLIFGIVALIDLLYQFWVHTEQVGKLGWFDRVFCSPSNHRVHHAVNDPYIDKNYGGILMVWDRMFGTFREEDEPCVYGTRGALNSWDPVWANAEVYWGLAKDSWTTRRWVDKLRIWFMPPGWQPADLAAAHPKPAFRLEQVQTFNPPLSTRQQWFASLQFLGLLGAVAAFLWVADSLSFIDAALYAAGLFASVWAVGRFMQHGLNTLEVLAVEAAAWASLSAIDLLPGHLLAKPLVMTIAIIFVATRAYSMSASDQKHFKSTVLLLAALVFSLAGDVFLMLPGDYFIPGLAAFLVAHAFYIALFRQDAPWFANRRALQGVLAVGAGVYAVLWSHLPDAGLQVAVAAYIAVICLMTSQALGRASTLGDAAADRVALGACIFMASDALIAINKFLMPVPLASFWILVTYFAAQLLITRNSKA</sequence>
<evidence type="ECO:0000256" key="7">
    <source>
        <dbReference type="ARBA" id="ARBA00023136"/>
    </source>
</evidence>
<dbReference type="Pfam" id="PF07947">
    <property type="entry name" value="YhhN"/>
    <property type="match status" value="1"/>
</dbReference>
<feature type="transmembrane region" description="Helical" evidence="8">
    <location>
        <begin position="416"/>
        <end position="433"/>
    </location>
</feature>
<feature type="transmembrane region" description="Helical" evidence="8">
    <location>
        <begin position="550"/>
        <end position="568"/>
    </location>
</feature>
<evidence type="ECO:0000256" key="3">
    <source>
        <dbReference type="ARBA" id="ARBA00022692"/>
    </source>
</evidence>
<evidence type="ECO:0000256" key="6">
    <source>
        <dbReference type="ARBA" id="ARBA00023098"/>
    </source>
</evidence>
<evidence type="ECO:0000313" key="11">
    <source>
        <dbReference type="Proteomes" id="UP001321700"/>
    </source>
</evidence>
<evidence type="ECO:0000256" key="8">
    <source>
        <dbReference type="SAM" id="Phobius"/>
    </source>
</evidence>
<feature type="transmembrane region" description="Helical" evidence="8">
    <location>
        <begin position="79"/>
        <end position="102"/>
    </location>
</feature>
<dbReference type="PANTHER" id="PTHR21624">
    <property type="entry name" value="STEROL DESATURASE-RELATED PROTEIN"/>
    <property type="match status" value="1"/>
</dbReference>
<comment type="similarity">
    <text evidence="2">Belongs to the TMEM86 family.</text>
</comment>